<accession>A0A0B3VY38</accession>
<name>A0A0B3VY38_9FIRM</name>
<protein>
    <submittedName>
        <fullName evidence="1">Uncharacterized protein</fullName>
    </submittedName>
</protein>
<dbReference type="STRING" id="1577792.QX51_06900"/>
<proteinExistence type="predicted"/>
<dbReference type="AlphaFoldDB" id="A0A0B3VY38"/>
<dbReference type="Gene3D" id="2.60.120.10">
    <property type="entry name" value="Jelly Rolls"/>
    <property type="match status" value="1"/>
</dbReference>
<dbReference type="InterPro" id="IPR014710">
    <property type="entry name" value="RmlC-like_jellyroll"/>
</dbReference>
<dbReference type="EMBL" id="JWHR01000066">
    <property type="protein sequence ID" value="KHS57698.1"/>
    <property type="molecule type" value="Genomic_DNA"/>
</dbReference>
<dbReference type="RefSeq" id="WP_039679174.1">
    <property type="nucleotide sequence ID" value="NZ_JWHR01000066.1"/>
</dbReference>
<keyword evidence="2" id="KW-1185">Reference proteome</keyword>
<evidence type="ECO:0000313" key="2">
    <source>
        <dbReference type="Proteomes" id="UP000031189"/>
    </source>
</evidence>
<evidence type="ECO:0000313" key="1">
    <source>
        <dbReference type="EMBL" id="KHS57698.1"/>
    </source>
</evidence>
<comment type="caution">
    <text evidence="1">The sequence shown here is derived from an EMBL/GenBank/DDBJ whole genome shotgun (WGS) entry which is preliminary data.</text>
</comment>
<organism evidence="1 2">
    <name type="scientific">Terrisporobacter othiniensis</name>
    <dbReference type="NCBI Taxonomy" id="1577792"/>
    <lineage>
        <taxon>Bacteria</taxon>
        <taxon>Bacillati</taxon>
        <taxon>Bacillota</taxon>
        <taxon>Clostridia</taxon>
        <taxon>Peptostreptococcales</taxon>
        <taxon>Peptostreptococcaceae</taxon>
        <taxon>Terrisporobacter</taxon>
    </lineage>
</organism>
<dbReference type="Proteomes" id="UP000031189">
    <property type="component" value="Unassembled WGS sequence"/>
</dbReference>
<gene>
    <name evidence="1" type="ORF">QX51_06900</name>
</gene>
<reference evidence="1 2" key="1">
    <citation type="submission" date="2014-12" db="EMBL/GenBank/DDBJ databases">
        <title>Draft genome sequence of Terrisporobacter sp. 08-306576, isolated from the blood culture of a bacteremia patient.</title>
        <authorList>
            <person name="Lund L.C."/>
            <person name="Sydenham T.V."/>
            <person name="Hogh S.V."/>
            <person name="Skov M.N."/>
            <person name="Kemp M."/>
            <person name="Justesen U.S."/>
        </authorList>
    </citation>
    <scope>NUCLEOTIDE SEQUENCE [LARGE SCALE GENOMIC DNA]</scope>
    <source>
        <strain evidence="1 2">08-306576</strain>
    </source>
</reference>
<sequence>MVNNVVPGFENCVILILSLPKLGASFVDYIITMREKGRTTKGFGVYAYWTPTETMNLENINTNHWKVMNFHISIQKTAIGMLYYRICYV</sequence>